<proteinExistence type="predicted"/>
<dbReference type="AlphaFoldDB" id="A0A7D4KE08"/>
<evidence type="ECO:0000313" key="2">
    <source>
        <dbReference type="Proteomes" id="UP000500843"/>
    </source>
</evidence>
<dbReference type="EMBL" id="CP054011">
    <property type="protein sequence ID" value="QKH89176.1"/>
    <property type="molecule type" value="Genomic_DNA"/>
</dbReference>
<sequence>MNKKQEKAYIKPLTTLVDVIENECIMAASGTTAEGGHVSAGDDETLHAKGFNFFSDEEDNYTSETTEKRK</sequence>
<dbReference type="Proteomes" id="UP000500843">
    <property type="component" value="Chromosome 2"/>
</dbReference>
<accession>A0A7D4KE08</accession>
<reference evidence="1 2" key="1">
    <citation type="submission" date="2020-05" db="EMBL/GenBank/DDBJ databases">
        <title>FDA dAtabase for Regulatory Grade micrObial Sequences (FDA-ARGOS): Supporting development and validation of Infectious Disease Dx tests.</title>
        <authorList>
            <person name="Moreno J."/>
            <person name="Tallon L."/>
            <person name="Sadzewicz L."/>
            <person name="Zhao X."/>
            <person name="Vavikolanu K."/>
            <person name="Mehta A."/>
            <person name="Aluvathingal J."/>
            <person name="Nadendla S."/>
            <person name="Myers T."/>
            <person name="Yan Y."/>
            <person name="Sichtig H."/>
        </authorList>
    </citation>
    <scope>NUCLEOTIDE SEQUENCE [LARGE SCALE GENOMIC DNA]</scope>
    <source>
        <strain evidence="1 2">FDAARGOS_760</strain>
    </source>
</reference>
<dbReference type="RefSeq" id="WP_004361344.1">
    <property type="nucleotide sequence ID" value="NZ_CP054011.1"/>
</dbReference>
<gene>
    <name evidence="1" type="ORF">FIU21_09605</name>
</gene>
<name>A0A7D4KE08_9BACT</name>
<evidence type="ECO:0000313" key="1">
    <source>
        <dbReference type="EMBL" id="QKH89176.1"/>
    </source>
</evidence>
<organism evidence="1 2">
    <name type="scientific">Prevotella melaninogenica</name>
    <dbReference type="NCBI Taxonomy" id="28132"/>
    <lineage>
        <taxon>Bacteria</taxon>
        <taxon>Pseudomonadati</taxon>
        <taxon>Bacteroidota</taxon>
        <taxon>Bacteroidia</taxon>
        <taxon>Bacteroidales</taxon>
        <taxon>Prevotellaceae</taxon>
        <taxon>Prevotella</taxon>
    </lineage>
</organism>
<protein>
    <submittedName>
        <fullName evidence="1">Uncharacterized protein</fullName>
    </submittedName>
</protein>